<keyword evidence="1" id="KW-1015">Disulfide bond</keyword>
<feature type="disulfide bond" evidence="1">
    <location>
        <begin position="133"/>
        <end position="151"/>
    </location>
</feature>
<sequence length="491" mass="53972">MACVAKAAFTSRIVWLVVLQYALLVDFSRRTAAAPVPARPNPTNDLGPSTDEEDENQDNPPTYSPEQATDDNSDLEIGSNKCRPCKSSFFRYPGGRRRTGAVAGARRHSTGYRRASSAKSRPCRGLCRPCTICAGGLTVLTNCTATQDTVCSLCREGFTWDPVRGQCRKVNPLIHEVVVEISRVSSPSPLTMGWYDNPTHSHAIHSNRKPVGDATRKNGHAAPSLTEEARNEGMAPGYIASLIASGAAGVAVLILIVVVIIYAVLRWRQWKYSTPRRERTWRFWFESIFKRGSQTVANDAQYSNVRDFETETPLQRDTVTRVESEYLKDRESKGFLNLPAPNTRNDLVVLETALGCEKHENPAITASFACQEKTASDDSFMKRNTPKSEEKQISNLARRYSLFGQCSKKPDEELAPNGDVLDVGKPSNGYAGKATIDCREEQLATAPPALPACVLQSAATRIPTEDAVVNYIQSGDPPLEGVPVKCKETNM</sequence>
<keyword evidence="6" id="KW-1185">Reference proteome</keyword>
<dbReference type="KEGG" id="aplc:110975549"/>
<keyword evidence="3" id="KW-0472">Membrane</keyword>
<evidence type="ECO:0000256" key="4">
    <source>
        <dbReference type="SAM" id="SignalP"/>
    </source>
</evidence>
<keyword evidence="3" id="KW-0812">Transmembrane</keyword>
<feature type="compositionally biased region" description="Low complexity" evidence="2">
    <location>
        <begin position="34"/>
        <end position="44"/>
    </location>
</feature>
<feature type="disulfide bond" evidence="1">
    <location>
        <begin position="130"/>
        <end position="143"/>
    </location>
</feature>
<evidence type="ECO:0000256" key="2">
    <source>
        <dbReference type="SAM" id="MobiDB-lite"/>
    </source>
</evidence>
<organism evidence="6 7">
    <name type="scientific">Acanthaster planci</name>
    <name type="common">Crown-of-thorns starfish</name>
    <dbReference type="NCBI Taxonomy" id="133434"/>
    <lineage>
        <taxon>Eukaryota</taxon>
        <taxon>Metazoa</taxon>
        <taxon>Echinodermata</taxon>
        <taxon>Eleutherozoa</taxon>
        <taxon>Asterozoa</taxon>
        <taxon>Asteroidea</taxon>
        <taxon>Valvatacea</taxon>
        <taxon>Valvatida</taxon>
        <taxon>Acanthasteridae</taxon>
        <taxon>Acanthaster</taxon>
    </lineage>
</organism>
<dbReference type="GeneID" id="110975549"/>
<accession>A0A8B7XSH6</accession>
<evidence type="ECO:0000313" key="7">
    <source>
        <dbReference type="RefSeq" id="XP_022083814.1"/>
    </source>
</evidence>
<dbReference type="OMA" id="CTICAGG"/>
<feature type="domain" description="TNFR-Cys" evidence="5">
    <location>
        <begin position="84"/>
        <end position="151"/>
    </location>
</feature>
<keyword evidence="3" id="KW-1133">Transmembrane helix</keyword>
<reference evidence="7" key="1">
    <citation type="submission" date="2025-08" db="UniProtKB">
        <authorList>
            <consortium name="RefSeq"/>
        </authorList>
    </citation>
    <scope>IDENTIFICATION</scope>
</reference>
<comment type="caution">
    <text evidence="1">Lacks conserved residue(s) required for the propagation of feature annotation.</text>
</comment>
<evidence type="ECO:0000256" key="1">
    <source>
        <dbReference type="PROSITE-ProRule" id="PRU00206"/>
    </source>
</evidence>
<keyword evidence="4" id="KW-0732">Signal</keyword>
<gene>
    <name evidence="7" type="primary">LOC110975549</name>
</gene>
<proteinExistence type="predicted"/>
<dbReference type="Gene3D" id="2.10.50.10">
    <property type="entry name" value="Tumor Necrosis Factor Receptor, subunit A, domain 2"/>
    <property type="match status" value="1"/>
</dbReference>
<evidence type="ECO:0000313" key="6">
    <source>
        <dbReference type="Proteomes" id="UP000694845"/>
    </source>
</evidence>
<feature type="transmembrane region" description="Helical" evidence="3">
    <location>
        <begin position="238"/>
        <end position="265"/>
    </location>
</feature>
<dbReference type="Pfam" id="PF00020">
    <property type="entry name" value="TNFR_c6"/>
    <property type="match status" value="1"/>
</dbReference>
<dbReference type="RefSeq" id="XP_022083814.1">
    <property type="nucleotide sequence ID" value="XM_022228122.1"/>
</dbReference>
<dbReference type="Proteomes" id="UP000694845">
    <property type="component" value="Unplaced"/>
</dbReference>
<feature type="compositionally biased region" description="Polar residues" evidence="2">
    <location>
        <begin position="58"/>
        <end position="67"/>
    </location>
</feature>
<feature type="repeat" description="TNFR-Cys" evidence="1">
    <location>
        <begin position="84"/>
        <end position="151"/>
    </location>
</feature>
<protein>
    <submittedName>
        <fullName evidence="7">Uncharacterized protein LOC110975549</fullName>
    </submittedName>
</protein>
<evidence type="ECO:0000256" key="3">
    <source>
        <dbReference type="SAM" id="Phobius"/>
    </source>
</evidence>
<feature type="signal peptide" evidence="4">
    <location>
        <begin position="1"/>
        <end position="33"/>
    </location>
</feature>
<dbReference type="AlphaFoldDB" id="A0A8B7XSH6"/>
<name>A0A8B7XSH6_ACAPL</name>
<feature type="region of interest" description="Disordered" evidence="2">
    <location>
        <begin position="34"/>
        <end position="80"/>
    </location>
</feature>
<feature type="chain" id="PRO_5034487923" evidence="4">
    <location>
        <begin position="34"/>
        <end position="491"/>
    </location>
</feature>
<dbReference type="PROSITE" id="PS50050">
    <property type="entry name" value="TNFR_NGFR_2"/>
    <property type="match status" value="1"/>
</dbReference>
<evidence type="ECO:0000259" key="5">
    <source>
        <dbReference type="PROSITE" id="PS50050"/>
    </source>
</evidence>
<dbReference type="InterPro" id="IPR001368">
    <property type="entry name" value="TNFR/NGFR_Cys_rich_reg"/>
</dbReference>